<dbReference type="Pfam" id="PF00042">
    <property type="entry name" value="Globin"/>
    <property type="match status" value="1"/>
</dbReference>
<keyword evidence="5" id="KW-0479">Metal-binding</keyword>
<name>A0A8C2IZE2_CYPCA</name>
<keyword evidence="2 7" id="KW-0813">Transport</keyword>
<gene>
    <name evidence="9" type="primary">hbaa2</name>
</gene>
<dbReference type="GO" id="GO:0042744">
    <property type="term" value="P:hydrogen peroxide catabolic process"/>
    <property type="evidence" value="ECO:0007669"/>
    <property type="project" value="TreeGrafter"/>
</dbReference>
<accession>A0A8C2IZE2</accession>
<evidence type="ECO:0000256" key="7">
    <source>
        <dbReference type="RuleBase" id="RU000356"/>
    </source>
</evidence>
<dbReference type="Ensembl" id="ENSCCRT00020094562.1">
    <property type="protein sequence ID" value="ENSCCRP00020086434.1"/>
    <property type="gene ID" value="ENSCCRG00020039795.1"/>
</dbReference>
<evidence type="ECO:0000256" key="1">
    <source>
        <dbReference type="ARBA" id="ARBA00008705"/>
    </source>
</evidence>
<feature type="domain" description="Globin" evidence="8">
    <location>
        <begin position="37"/>
        <end position="176"/>
    </location>
</feature>
<dbReference type="PANTHER" id="PTHR11442">
    <property type="entry name" value="HEMOGLOBIN FAMILY MEMBER"/>
    <property type="match status" value="1"/>
</dbReference>
<dbReference type="GO" id="GO:0020037">
    <property type="term" value="F:heme binding"/>
    <property type="evidence" value="ECO:0007669"/>
    <property type="project" value="InterPro"/>
</dbReference>
<dbReference type="SUPFAM" id="SSF46458">
    <property type="entry name" value="Globin-like"/>
    <property type="match status" value="1"/>
</dbReference>
<dbReference type="GO" id="GO:0043177">
    <property type="term" value="F:organic acid binding"/>
    <property type="evidence" value="ECO:0007669"/>
    <property type="project" value="TreeGrafter"/>
</dbReference>
<dbReference type="FunFam" id="1.10.490.10:FF:000002">
    <property type="entry name" value="Hemoglobin subunit alpha"/>
    <property type="match status" value="1"/>
</dbReference>
<evidence type="ECO:0000313" key="10">
    <source>
        <dbReference type="Proteomes" id="UP000694701"/>
    </source>
</evidence>
<dbReference type="GO" id="GO:0046872">
    <property type="term" value="F:metal ion binding"/>
    <property type="evidence" value="ECO:0007669"/>
    <property type="project" value="UniProtKB-KW"/>
</dbReference>
<evidence type="ECO:0000256" key="3">
    <source>
        <dbReference type="ARBA" id="ARBA00022617"/>
    </source>
</evidence>
<organism evidence="9 10">
    <name type="scientific">Cyprinus carpio</name>
    <name type="common">Common carp</name>
    <dbReference type="NCBI Taxonomy" id="7962"/>
    <lineage>
        <taxon>Eukaryota</taxon>
        <taxon>Metazoa</taxon>
        <taxon>Chordata</taxon>
        <taxon>Craniata</taxon>
        <taxon>Vertebrata</taxon>
        <taxon>Euteleostomi</taxon>
        <taxon>Actinopterygii</taxon>
        <taxon>Neopterygii</taxon>
        <taxon>Teleostei</taxon>
        <taxon>Ostariophysi</taxon>
        <taxon>Cypriniformes</taxon>
        <taxon>Cyprinidae</taxon>
        <taxon>Cyprininae</taxon>
        <taxon>Cyprinus</taxon>
    </lineage>
</organism>
<dbReference type="InterPro" id="IPR000971">
    <property type="entry name" value="Globin"/>
</dbReference>
<dbReference type="Gene3D" id="1.10.490.10">
    <property type="entry name" value="Globins"/>
    <property type="match status" value="1"/>
</dbReference>
<dbReference type="InterPro" id="IPR002338">
    <property type="entry name" value="Hemoglobin_a-typ"/>
</dbReference>
<evidence type="ECO:0000256" key="6">
    <source>
        <dbReference type="ARBA" id="ARBA00023004"/>
    </source>
</evidence>
<dbReference type="GO" id="GO:0031720">
    <property type="term" value="F:haptoglobin binding"/>
    <property type="evidence" value="ECO:0007669"/>
    <property type="project" value="TreeGrafter"/>
</dbReference>
<evidence type="ECO:0000256" key="4">
    <source>
        <dbReference type="ARBA" id="ARBA00022621"/>
    </source>
</evidence>
<dbReference type="PROSITE" id="PS01033">
    <property type="entry name" value="GLOBIN"/>
    <property type="match status" value="1"/>
</dbReference>
<evidence type="ECO:0000259" key="8">
    <source>
        <dbReference type="PROSITE" id="PS01033"/>
    </source>
</evidence>
<dbReference type="InterPro" id="IPR012292">
    <property type="entry name" value="Globin/Proto"/>
</dbReference>
<reference evidence="9" key="1">
    <citation type="submission" date="2025-08" db="UniProtKB">
        <authorList>
            <consortium name="Ensembl"/>
        </authorList>
    </citation>
    <scope>IDENTIFICATION</scope>
</reference>
<keyword evidence="6" id="KW-0408">Iron</keyword>
<dbReference type="Proteomes" id="UP000694701">
    <property type="component" value="Unplaced"/>
</dbReference>
<keyword evidence="3 7" id="KW-0349">Heme</keyword>
<dbReference type="GO" id="GO:0004601">
    <property type="term" value="F:peroxidase activity"/>
    <property type="evidence" value="ECO:0007669"/>
    <property type="project" value="TreeGrafter"/>
</dbReference>
<sequence length="222" mass="24032">MVRQSANSCVNQENMHLLGNNSLYNGGAAISLLISSNLENEEAAFTLKLSGSTLSLSQCSWLSSEMLTVYPQTKIYFAHWPDQSLGSAQVKKHGETVMGAITDAVGKMDDLIGGLSSLSDLHATKLRIDPGNFYILTHNILVTLAVNFPADFTAEVHVAVDKFLAALSAALADKYRLTHHSGASRASANRGTSNDKAKVSDAINKISNNRKGFFFMFFSRSI</sequence>
<dbReference type="GO" id="GO:0019825">
    <property type="term" value="F:oxygen binding"/>
    <property type="evidence" value="ECO:0007669"/>
    <property type="project" value="InterPro"/>
</dbReference>
<evidence type="ECO:0000256" key="2">
    <source>
        <dbReference type="ARBA" id="ARBA00022448"/>
    </source>
</evidence>
<evidence type="ECO:0000256" key="5">
    <source>
        <dbReference type="ARBA" id="ARBA00022723"/>
    </source>
</evidence>
<dbReference type="GO" id="GO:0005344">
    <property type="term" value="F:oxygen carrier activity"/>
    <property type="evidence" value="ECO:0007669"/>
    <property type="project" value="UniProtKB-KW"/>
</dbReference>
<dbReference type="InterPro" id="IPR009050">
    <property type="entry name" value="Globin-like_sf"/>
</dbReference>
<dbReference type="GO" id="GO:0005833">
    <property type="term" value="C:hemoglobin complex"/>
    <property type="evidence" value="ECO:0007669"/>
    <property type="project" value="InterPro"/>
</dbReference>
<dbReference type="PRINTS" id="PR00612">
    <property type="entry name" value="ALPHAHAEM"/>
</dbReference>
<keyword evidence="4 7" id="KW-0561">Oxygen transport</keyword>
<proteinExistence type="inferred from homology"/>
<evidence type="ECO:0000313" key="9">
    <source>
        <dbReference type="Ensembl" id="ENSCCRP00020086434.1"/>
    </source>
</evidence>
<comment type="similarity">
    <text evidence="1 7">Belongs to the globin family.</text>
</comment>
<dbReference type="GO" id="GO:0031838">
    <property type="term" value="C:haptoglobin-hemoglobin complex"/>
    <property type="evidence" value="ECO:0007669"/>
    <property type="project" value="TreeGrafter"/>
</dbReference>
<dbReference type="InterPro" id="IPR050056">
    <property type="entry name" value="Hemoglobin_oxygen_transport"/>
</dbReference>
<dbReference type="PANTHER" id="PTHR11442:SF91">
    <property type="entry name" value="EMBRYONIC ALPHA GLOBIN E1-RELATED"/>
    <property type="match status" value="1"/>
</dbReference>
<protein>
    <submittedName>
        <fullName evidence="9">Hemoglobin subunit alpha-like</fullName>
    </submittedName>
</protein>
<dbReference type="AlphaFoldDB" id="A0A8C2IZE2"/>
<dbReference type="GO" id="GO:0072562">
    <property type="term" value="C:blood microparticle"/>
    <property type="evidence" value="ECO:0007669"/>
    <property type="project" value="TreeGrafter"/>
</dbReference>